<keyword evidence="5" id="KW-0560">Oxidoreductase</keyword>
<dbReference type="Gene3D" id="1.10.540.10">
    <property type="entry name" value="Acyl-CoA dehydrogenase/oxidase, N-terminal domain"/>
    <property type="match status" value="1"/>
</dbReference>
<comment type="cofactor">
    <cofactor evidence="1">
        <name>FAD</name>
        <dbReference type="ChEBI" id="CHEBI:57692"/>
    </cofactor>
</comment>
<evidence type="ECO:0000256" key="1">
    <source>
        <dbReference type="ARBA" id="ARBA00001974"/>
    </source>
</evidence>
<evidence type="ECO:0000313" key="9">
    <source>
        <dbReference type="Proteomes" id="UP000199137"/>
    </source>
</evidence>
<dbReference type="RefSeq" id="WP_093576869.1">
    <property type="nucleotide sequence ID" value="NZ_FOWC01000020.1"/>
</dbReference>
<dbReference type="Proteomes" id="UP000199137">
    <property type="component" value="Unassembled WGS sequence"/>
</dbReference>
<dbReference type="Pfam" id="PF02771">
    <property type="entry name" value="Acyl-CoA_dh_N"/>
    <property type="match status" value="1"/>
</dbReference>
<dbReference type="InterPro" id="IPR009075">
    <property type="entry name" value="AcylCo_DH/oxidase_C"/>
</dbReference>
<dbReference type="GO" id="GO:0050660">
    <property type="term" value="F:flavin adenine dinucleotide binding"/>
    <property type="evidence" value="ECO:0007669"/>
    <property type="project" value="InterPro"/>
</dbReference>
<dbReference type="Pfam" id="PF00441">
    <property type="entry name" value="Acyl-CoA_dh_1"/>
    <property type="match status" value="1"/>
</dbReference>
<dbReference type="InterPro" id="IPR036250">
    <property type="entry name" value="AcylCo_DH-like_C"/>
</dbReference>
<evidence type="ECO:0000259" key="7">
    <source>
        <dbReference type="Pfam" id="PF02771"/>
    </source>
</evidence>
<evidence type="ECO:0000259" key="6">
    <source>
        <dbReference type="Pfam" id="PF00441"/>
    </source>
</evidence>
<evidence type="ECO:0000256" key="3">
    <source>
        <dbReference type="ARBA" id="ARBA00022630"/>
    </source>
</evidence>
<feature type="domain" description="Acyl-CoA dehydrogenase/oxidase C-terminal" evidence="6">
    <location>
        <begin position="174"/>
        <end position="285"/>
    </location>
</feature>
<dbReference type="InterPro" id="IPR013786">
    <property type="entry name" value="AcylCoA_DH/ox_N"/>
</dbReference>
<keyword evidence="3" id="KW-0285">Flavoprotein</keyword>
<dbReference type="PANTHER" id="PTHR43884:SF20">
    <property type="entry name" value="ACYL-COA DEHYDROGENASE FADE28"/>
    <property type="match status" value="1"/>
</dbReference>
<dbReference type="STRING" id="112413.SAMN05421854_12067"/>
<dbReference type="SUPFAM" id="SSF56645">
    <property type="entry name" value="Acyl-CoA dehydrogenase NM domain-like"/>
    <property type="match status" value="1"/>
</dbReference>
<sequence>MSVALTPTEEQRALAEAVRSFCRAHCPDEVWRSSAFPAEFWRGLASLGVLSLAVPGEGGGAGDVAAAGAELGRAAAPGPLAATVFATQVLPPELAAQVADGSCVASVGAPPLLPWAPMAGVFVETDGSRAWLAEAGSVEPVAVLGGEQWGRVELTRVQPLERVEAATALSDLAAASYLSGAGRRLLDLAVEHARNRVQFGRPIGTFQAVAHPLVNAGLSLAAAEKLTMMAALAFDDGHPDGTALAAAARCSGGRAAVEAAEVAHQTFGAIGYSVEGPIGPLSQRIRHQASRPGCADKIAAKYRRKGQER</sequence>
<dbReference type="Gene3D" id="1.20.140.10">
    <property type="entry name" value="Butyryl-CoA Dehydrogenase, subunit A, domain 3"/>
    <property type="match status" value="1"/>
</dbReference>
<evidence type="ECO:0000256" key="2">
    <source>
        <dbReference type="ARBA" id="ARBA00009347"/>
    </source>
</evidence>
<organism evidence="8 9">
    <name type="scientific">Amycolatopsis rubida</name>
    <dbReference type="NCBI Taxonomy" id="112413"/>
    <lineage>
        <taxon>Bacteria</taxon>
        <taxon>Bacillati</taxon>
        <taxon>Actinomycetota</taxon>
        <taxon>Actinomycetes</taxon>
        <taxon>Pseudonocardiales</taxon>
        <taxon>Pseudonocardiaceae</taxon>
        <taxon>Amycolatopsis</taxon>
    </lineage>
</organism>
<evidence type="ECO:0000256" key="5">
    <source>
        <dbReference type="ARBA" id="ARBA00023002"/>
    </source>
</evidence>
<evidence type="ECO:0000313" key="8">
    <source>
        <dbReference type="EMBL" id="SFQ70809.1"/>
    </source>
</evidence>
<dbReference type="SUPFAM" id="SSF47203">
    <property type="entry name" value="Acyl-CoA dehydrogenase C-terminal domain-like"/>
    <property type="match status" value="1"/>
</dbReference>
<accession>A0A1I6AQC3</accession>
<proteinExistence type="inferred from homology"/>
<gene>
    <name evidence="8" type="ORF">SAMN05421854_12067</name>
</gene>
<dbReference type="OrthoDB" id="8677713at2"/>
<feature type="domain" description="Acyl-CoA dehydrogenase/oxidase N-terminal" evidence="7">
    <location>
        <begin position="8"/>
        <end position="80"/>
    </location>
</feature>
<comment type="similarity">
    <text evidence="2">Belongs to the acyl-CoA dehydrogenase family.</text>
</comment>
<dbReference type="GO" id="GO:0003995">
    <property type="term" value="F:acyl-CoA dehydrogenase activity"/>
    <property type="evidence" value="ECO:0007669"/>
    <property type="project" value="TreeGrafter"/>
</dbReference>
<dbReference type="EMBL" id="FOWC01000020">
    <property type="protein sequence ID" value="SFQ70809.1"/>
    <property type="molecule type" value="Genomic_DNA"/>
</dbReference>
<evidence type="ECO:0000256" key="4">
    <source>
        <dbReference type="ARBA" id="ARBA00022827"/>
    </source>
</evidence>
<dbReference type="InterPro" id="IPR009100">
    <property type="entry name" value="AcylCoA_DH/oxidase_NM_dom_sf"/>
</dbReference>
<reference evidence="8 9" key="1">
    <citation type="submission" date="2016-10" db="EMBL/GenBank/DDBJ databases">
        <authorList>
            <person name="de Groot N.N."/>
        </authorList>
    </citation>
    <scope>NUCLEOTIDE SEQUENCE [LARGE SCALE GENOMIC DNA]</scope>
    <source>
        <strain evidence="8 9">DSM 44637</strain>
    </source>
</reference>
<dbReference type="InterPro" id="IPR037069">
    <property type="entry name" value="AcylCoA_DH/ox_N_sf"/>
</dbReference>
<protein>
    <recommendedName>
        <fullName evidence="10">Acyl-CoA dehydrogenase</fullName>
    </recommendedName>
</protein>
<name>A0A1I6AQC3_9PSEU</name>
<keyword evidence="4" id="KW-0274">FAD</keyword>
<evidence type="ECO:0008006" key="10">
    <source>
        <dbReference type="Google" id="ProtNLM"/>
    </source>
</evidence>
<dbReference type="AlphaFoldDB" id="A0A1I6AQC3"/>
<dbReference type="PANTHER" id="PTHR43884">
    <property type="entry name" value="ACYL-COA DEHYDROGENASE"/>
    <property type="match status" value="1"/>
</dbReference>